<sequence>MTFNLKYFIAFVLILSTELVIATTSGFIRHTFGDFLAVIGVYFLFKSFFNIEPIKLGIGVLALAFTIELLQLTPFLEHIGLSEYRMARIAFGSTFNYGDLIAYSLGILSIIKIDLIIIKYLKTNPKVLTYQSQ</sequence>
<dbReference type="Proteomes" id="UP001138672">
    <property type="component" value="Unassembled WGS sequence"/>
</dbReference>
<gene>
    <name evidence="2" type="ORF">J2Z56_002912</name>
    <name evidence="3" type="ORF">J2Z57_002575</name>
</gene>
<keyword evidence="1" id="KW-0812">Transmembrane</keyword>
<keyword evidence="5" id="KW-1185">Reference proteome</keyword>
<evidence type="ECO:0000313" key="3">
    <source>
        <dbReference type="EMBL" id="MDQ0336122.1"/>
    </source>
</evidence>
<dbReference type="Pfam" id="PF10990">
    <property type="entry name" value="DUF2809"/>
    <property type="match status" value="1"/>
</dbReference>
<name>A0A9X0YPU5_9FLAO</name>
<dbReference type="EMBL" id="JAUSUU010000008">
    <property type="protein sequence ID" value="MDQ0336122.1"/>
    <property type="molecule type" value="Genomic_DNA"/>
</dbReference>
<keyword evidence="1" id="KW-1133">Transmembrane helix</keyword>
<proteinExistence type="predicted"/>
<dbReference type="OrthoDB" id="5360192at2"/>
<evidence type="ECO:0000313" key="4">
    <source>
        <dbReference type="Proteomes" id="UP001138672"/>
    </source>
</evidence>
<feature type="transmembrane region" description="Helical" evidence="1">
    <location>
        <begin position="100"/>
        <end position="121"/>
    </location>
</feature>
<evidence type="ECO:0000313" key="2">
    <source>
        <dbReference type="EMBL" id="MBP1840981.1"/>
    </source>
</evidence>
<dbReference type="Proteomes" id="UP001231587">
    <property type="component" value="Unassembled WGS sequence"/>
</dbReference>
<accession>A0A9X0YPU5</accession>
<feature type="transmembrane region" description="Helical" evidence="1">
    <location>
        <begin position="32"/>
        <end position="49"/>
    </location>
</feature>
<dbReference type="AlphaFoldDB" id="A0A9X0YPU5"/>
<evidence type="ECO:0000313" key="5">
    <source>
        <dbReference type="Proteomes" id="UP001231587"/>
    </source>
</evidence>
<dbReference type="RefSeq" id="WP_057781982.1">
    <property type="nucleotide sequence ID" value="NZ_JAGGJQ010000008.1"/>
</dbReference>
<protein>
    <recommendedName>
        <fullName evidence="6">DUF2809 domain-containing protein</fullName>
    </recommendedName>
</protein>
<feature type="transmembrane region" description="Helical" evidence="1">
    <location>
        <begin position="56"/>
        <end position="76"/>
    </location>
</feature>
<organism evidence="2 4">
    <name type="scientific">Formosa algae</name>
    <dbReference type="NCBI Taxonomy" id="225843"/>
    <lineage>
        <taxon>Bacteria</taxon>
        <taxon>Pseudomonadati</taxon>
        <taxon>Bacteroidota</taxon>
        <taxon>Flavobacteriia</taxon>
        <taxon>Flavobacteriales</taxon>
        <taxon>Flavobacteriaceae</taxon>
        <taxon>Formosa</taxon>
    </lineage>
</organism>
<dbReference type="InterPro" id="IPR021257">
    <property type="entry name" value="DUF2809"/>
</dbReference>
<dbReference type="EMBL" id="JAGGJQ010000008">
    <property type="protein sequence ID" value="MBP1840981.1"/>
    <property type="molecule type" value="Genomic_DNA"/>
</dbReference>
<keyword evidence="1" id="KW-0472">Membrane</keyword>
<evidence type="ECO:0008006" key="6">
    <source>
        <dbReference type="Google" id="ProtNLM"/>
    </source>
</evidence>
<evidence type="ECO:0000256" key="1">
    <source>
        <dbReference type="SAM" id="Phobius"/>
    </source>
</evidence>
<reference evidence="2" key="1">
    <citation type="submission" date="2021-03" db="EMBL/GenBank/DDBJ databases">
        <title>Genomic Encyclopedia of Type Strains, Phase IV (KMG-IV): sequencing the most valuable type-strain genomes for metagenomic binning, comparative biology and taxonomic classification.</title>
        <authorList>
            <person name="Goeker M."/>
        </authorList>
    </citation>
    <scope>NUCLEOTIDE SEQUENCE</scope>
    <source>
        <strain evidence="2">DSM 15523</strain>
        <strain evidence="3 5">DSM 16476</strain>
    </source>
</reference>
<comment type="caution">
    <text evidence="2">The sequence shown here is derived from an EMBL/GenBank/DDBJ whole genome shotgun (WGS) entry which is preliminary data.</text>
</comment>